<dbReference type="PROSITE" id="PS00653">
    <property type="entry name" value="GLYCOSYL_HYDROL_F1_2"/>
    <property type="match status" value="1"/>
</dbReference>
<dbReference type="PRINTS" id="PR00131">
    <property type="entry name" value="GLHYDRLASE1"/>
</dbReference>
<evidence type="ECO:0000313" key="5">
    <source>
        <dbReference type="EMBL" id="KGJ51507.1"/>
    </source>
</evidence>
<evidence type="ECO:0000313" key="6">
    <source>
        <dbReference type="Proteomes" id="UP000030008"/>
    </source>
</evidence>
<keyword evidence="2" id="KW-0378">Hydrolase</keyword>
<dbReference type="GO" id="GO:0005829">
    <property type="term" value="C:cytosol"/>
    <property type="evidence" value="ECO:0007669"/>
    <property type="project" value="TreeGrafter"/>
</dbReference>
<sequence length="483" mass="55774">MKQLKKGFPADFLWGGAIAANQAEGAFLEGGRGWSVADILKVQDKGDLKKKSNKETSMKDIEAALQDTKGYYPKRYGIDFYHTYKEDLKLLAGTGMNSFRTSISWSRIFPNGDETTPNEEGLRFYDNLIDEIIKNGMEPLITLSHYEMPLHLATAYNGWNHRKTIDFFVKYADTVMRRYKDKVKYWIVVNQINLIHHESFNHLGIPSDRVSNLMEAKYQGIHNECTASAIVTKIGHEINPDFQIGMMVYDGLSEPLTCKPEDVFANMQRNQREYFFSDLLLRGEYPGYMLRYFQEHDIRLDIREEDERMLKENPADFLAISYYYSCASSSESNSCADVNDDGAVSNPYIEASEWGWGIDPLGLRTVLNYYYDRYQKPIIIAENGFGTFDEISSDGCIHDERRIAYLREHIRNMKEAIMDGVEVIGYYPWGPIDIISCSSSEMSKRYGFIYVDQDDYGNGTKRRLKKDSYDWYRSVIDSNGENL</sequence>
<dbReference type="SUPFAM" id="SSF51445">
    <property type="entry name" value="(Trans)glycosidases"/>
    <property type="match status" value="1"/>
</dbReference>
<dbReference type="PANTHER" id="PTHR10353">
    <property type="entry name" value="GLYCOSYL HYDROLASE"/>
    <property type="match status" value="1"/>
</dbReference>
<dbReference type="Pfam" id="PF00232">
    <property type="entry name" value="Glyco_hydro_1"/>
    <property type="match status" value="1"/>
</dbReference>
<dbReference type="FunFam" id="3.20.20.80:FF:000004">
    <property type="entry name" value="Beta-glucosidase 6-phospho-beta-glucosidase"/>
    <property type="match status" value="1"/>
</dbReference>
<comment type="similarity">
    <text evidence="1 4">Belongs to the glycosyl hydrolase 1 family.</text>
</comment>
<evidence type="ECO:0000256" key="1">
    <source>
        <dbReference type="ARBA" id="ARBA00010838"/>
    </source>
</evidence>
<dbReference type="InterPro" id="IPR001360">
    <property type="entry name" value="Glyco_hydro_1"/>
</dbReference>
<dbReference type="PANTHER" id="PTHR10353:SF122">
    <property type="entry name" value="6-PHOSPHO-BETA-GLUCOSIDASE ASCB-RELATED"/>
    <property type="match status" value="1"/>
</dbReference>
<evidence type="ECO:0000256" key="4">
    <source>
        <dbReference type="RuleBase" id="RU003690"/>
    </source>
</evidence>
<dbReference type="GO" id="GO:0016052">
    <property type="term" value="P:carbohydrate catabolic process"/>
    <property type="evidence" value="ECO:0007669"/>
    <property type="project" value="TreeGrafter"/>
</dbReference>
<dbReference type="AlphaFoldDB" id="A0A099I2M6"/>
<evidence type="ECO:0000256" key="2">
    <source>
        <dbReference type="ARBA" id="ARBA00022801"/>
    </source>
</evidence>
<protein>
    <submittedName>
        <fullName evidence="5">Beta-glucosidase</fullName>
    </submittedName>
</protein>
<comment type="caution">
    <text evidence="5">The sequence shown here is derived from an EMBL/GenBank/DDBJ whole genome shotgun (WGS) entry which is preliminary data.</text>
</comment>
<gene>
    <name evidence="5" type="ORF">CIAN88_20310</name>
</gene>
<dbReference type="Gene3D" id="3.20.20.80">
    <property type="entry name" value="Glycosidases"/>
    <property type="match status" value="1"/>
</dbReference>
<reference evidence="5 6" key="1">
    <citation type="submission" date="2014-08" db="EMBL/GenBank/DDBJ databases">
        <title>Clostridium innocuum, an unnegligible vancomycin-resistant pathogen causing extra-intestinal infections.</title>
        <authorList>
            <person name="Feng Y."/>
            <person name="Chiu C.-H."/>
        </authorList>
    </citation>
    <scope>NUCLEOTIDE SEQUENCE [LARGE SCALE GENOMIC DNA]</scope>
    <source>
        <strain evidence="5 6">AN88</strain>
    </source>
</reference>
<dbReference type="RefSeq" id="WP_044907807.1">
    <property type="nucleotide sequence ID" value="NZ_JQIF01000110.1"/>
</dbReference>
<dbReference type="InterPro" id="IPR017853">
    <property type="entry name" value="GH"/>
</dbReference>
<keyword evidence="3" id="KW-0326">Glycosidase</keyword>
<dbReference type="EMBL" id="JQIF01000110">
    <property type="protein sequence ID" value="KGJ51507.1"/>
    <property type="molecule type" value="Genomic_DNA"/>
</dbReference>
<name>A0A099I2M6_CLOIN</name>
<dbReference type="Proteomes" id="UP000030008">
    <property type="component" value="Unassembled WGS sequence"/>
</dbReference>
<evidence type="ECO:0000256" key="3">
    <source>
        <dbReference type="ARBA" id="ARBA00023295"/>
    </source>
</evidence>
<proteinExistence type="inferred from homology"/>
<dbReference type="InterPro" id="IPR033132">
    <property type="entry name" value="GH_1_N_CS"/>
</dbReference>
<accession>A0A099I2M6</accession>
<dbReference type="GO" id="GO:0008422">
    <property type="term" value="F:beta-glucosidase activity"/>
    <property type="evidence" value="ECO:0007669"/>
    <property type="project" value="TreeGrafter"/>
</dbReference>
<organism evidence="5 6">
    <name type="scientific">Clostridium innocuum</name>
    <dbReference type="NCBI Taxonomy" id="1522"/>
    <lineage>
        <taxon>Bacteria</taxon>
        <taxon>Bacillati</taxon>
        <taxon>Bacillota</taxon>
        <taxon>Clostridia</taxon>
        <taxon>Eubacteriales</taxon>
        <taxon>Clostridiaceae</taxon>
        <taxon>Clostridium</taxon>
    </lineage>
</organism>